<reference evidence="3" key="2">
    <citation type="submission" date="2022-08" db="EMBL/GenBank/DDBJ databases">
        <authorList>
            <consortium name="DOE Joint Genome Institute"/>
            <person name="Min B."/>
            <person name="Riley R."/>
            <person name="Sierra-Patev S."/>
            <person name="Naranjo-Ortiz M."/>
            <person name="Looney B."/>
            <person name="Konkel Z."/>
            <person name="Slot J.C."/>
            <person name="Sakamoto Y."/>
            <person name="Steenwyk J.L."/>
            <person name="Rokas A."/>
            <person name="Carro J."/>
            <person name="Camarero S."/>
            <person name="Ferreira P."/>
            <person name="Molpeceres G."/>
            <person name="Ruiz-Duenas F.J."/>
            <person name="Serrano A."/>
            <person name="Henrissat B."/>
            <person name="Drula E."/>
            <person name="Hughes K.W."/>
            <person name="Mata J.L."/>
            <person name="Ishikawa N.K."/>
            <person name="Vargas-Isla R."/>
            <person name="Ushijima S."/>
            <person name="Smith C.A."/>
            <person name="Ahrendt S."/>
            <person name="Andreopoulos W."/>
            <person name="He G."/>
            <person name="Labutti K."/>
            <person name="Lipzen A."/>
            <person name="Ng V."/>
            <person name="Sandor L."/>
            <person name="Barry K."/>
            <person name="Martinez A.T."/>
            <person name="Xiao Y."/>
            <person name="Gibbons J.G."/>
            <person name="Terashima K."/>
            <person name="Hibbett D.S."/>
            <person name="Grigoriev I.V."/>
        </authorList>
    </citation>
    <scope>NUCLEOTIDE SEQUENCE</scope>
    <source>
        <strain evidence="3">TFB7829</strain>
    </source>
</reference>
<gene>
    <name evidence="2" type="ORF">DFH05DRAFT_1154419</name>
    <name evidence="3" type="ORF">F5890DRAFT_1470189</name>
</gene>
<sequence length="200" mass="20946">MSNIIRASRVWSKSLKFAHATRSFHSPFAVLGTTHSSPPSIASTVNAYEKQVDSSPEPIPSSGGQRTYVVSEPDPANTPYQVPAGAYPTSLPYVNFTATEAPNQEGHMSSTSSSFAHPVLTRAVPQNEGGVGESSAVRHATAPGSMGQRGGSHGGAGLADEQSTQAGKGSLGDRNPPPIESEVVEKFSKMGVKDAWKARK</sequence>
<evidence type="ECO:0000256" key="1">
    <source>
        <dbReference type="SAM" id="MobiDB-lite"/>
    </source>
</evidence>
<reference evidence="2 4" key="3">
    <citation type="journal article" date="2023" name="Proc. Natl. Acad. Sci. U.S.A.">
        <title>A global phylogenomic analysis of the shiitake genus Lentinula.</title>
        <authorList>
            <person name="Sierra-Patev S."/>
            <person name="Min B."/>
            <person name="Naranjo-Ortiz M."/>
            <person name="Looney B."/>
            <person name="Konkel Z."/>
            <person name="Slot J.C."/>
            <person name="Sakamoto Y."/>
            <person name="Steenwyk J.L."/>
            <person name="Rokas A."/>
            <person name="Carro J."/>
            <person name="Camarero S."/>
            <person name="Ferreira P."/>
            <person name="Molpeceres G."/>
            <person name="Ruiz-Duenas F.J."/>
            <person name="Serrano A."/>
            <person name="Henrissat B."/>
            <person name="Drula E."/>
            <person name="Hughes K.W."/>
            <person name="Mata J.L."/>
            <person name="Ishikawa N.K."/>
            <person name="Vargas-Isla R."/>
            <person name="Ushijima S."/>
            <person name="Smith C.A."/>
            <person name="Donoghue J."/>
            <person name="Ahrendt S."/>
            <person name="Andreopoulos W."/>
            <person name="He G."/>
            <person name="LaButti K."/>
            <person name="Lipzen A."/>
            <person name="Ng V."/>
            <person name="Riley R."/>
            <person name="Sandor L."/>
            <person name="Barry K."/>
            <person name="Martinez A.T."/>
            <person name="Xiao Y."/>
            <person name="Gibbons J.G."/>
            <person name="Terashima K."/>
            <person name="Grigoriev I.V."/>
            <person name="Hibbett D."/>
        </authorList>
    </citation>
    <scope>NUCLEOTIDE SEQUENCE [LARGE SCALE GENOMIC DNA]</scope>
    <source>
        <strain evidence="2 4">TFB7810</strain>
    </source>
</reference>
<evidence type="ECO:0000313" key="4">
    <source>
        <dbReference type="Proteomes" id="UP001142393"/>
    </source>
</evidence>
<organism evidence="2 4">
    <name type="scientific">Lentinula detonsa</name>
    <dbReference type="NCBI Taxonomy" id="2804962"/>
    <lineage>
        <taxon>Eukaryota</taxon>
        <taxon>Fungi</taxon>
        <taxon>Dikarya</taxon>
        <taxon>Basidiomycota</taxon>
        <taxon>Agaricomycotina</taxon>
        <taxon>Agaricomycetes</taxon>
        <taxon>Agaricomycetidae</taxon>
        <taxon>Agaricales</taxon>
        <taxon>Marasmiineae</taxon>
        <taxon>Omphalotaceae</taxon>
        <taxon>Lentinula</taxon>
    </lineage>
</organism>
<reference evidence="2" key="1">
    <citation type="submission" date="2022-08" db="EMBL/GenBank/DDBJ databases">
        <authorList>
            <consortium name="DOE Joint Genome Institute"/>
            <person name="Min B."/>
            <person name="Sierra-Patev S."/>
            <person name="Naranjo-Ortiz M."/>
            <person name="Looney B."/>
            <person name="Konkel Z."/>
            <person name="Slot J.C."/>
            <person name="Sakamoto Y."/>
            <person name="Steenwyk J.L."/>
            <person name="Rokas A."/>
            <person name="Carro J."/>
            <person name="Camarero S."/>
            <person name="Ferreira P."/>
            <person name="Molpeceres G."/>
            <person name="Ruiz-duenas F.J."/>
            <person name="Serrano A."/>
            <person name="Henrissat B."/>
            <person name="Drula E."/>
            <person name="Hughes K.W."/>
            <person name="Mata J.L."/>
            <person name="Ishikawa N.K."/>
            <person name="Vargas-Isla R."/>
            <person name="Ushijima S."/>
            <person name="Smith C.A."/>
            <person name="Ahrendt S."/>
            <person name="Andreopoulos W."/>
            <person name="He G."/>
            <person name="LaButti K."/>
            <person name="Lipzen A."/>
            <person name="Ng V."/>
            <person name="Riley R."/>
            <person name="Sandor L."/>
            <person name="Barry K."/>
            <person name="Martinez A.T."/>
            <person name="Xiao Y."/>
            <person name="Gibbons J.G."/>
            <person name="Terashima K."/>
            <person name="Hibbett D.S."/>
            <person name="Grigoriev I.V."/>
        </authorList>
    </citation>
    <scope>NUCLEOTIDE SEQUENCE</scope>
    <source>
        <strain evidence="2">TFB7810</strain>
    </source>
</reference>
<feature type="compositionally biased region" description="Gly residues" evidence="1">
    <location>
        <begin position="147"/>
        <end position="157"/>
    </location>
</feature>
<keyword evidence="4" id="KW-1185">Reference proteome</keyword>
<evidence type="ECO:0000313" key="2">
    <source>
        <dbReference type="EMBL" id="KAJ3744131.1"/>
    </source>
</evidence>
<dbReference type="EMBL" id="MU801892">
    <property type="protein sequence ID" value="KAJ3990196.1"/>
    <property type="molecule type" value="Genomic_DNA"/>
</dbReference>
<dbReference type="AlphaFoldDB" id="A0A9W8TX95"/>
<evidence type="ECO:0000313" key="3">
    <source>
        <dbReference type="EMBL" id="KAJ3990196.1"/>
    </source>
</evidence>
<feature type="region of interest" description="Disordered" evidence="1">
    <location>
        <begin position="125"/>
        <end position="200"/>
    </location>
</feature>
<comment type="caution">
    <text evidence="2">The sequence shown here is derived from an EMBL/GenBank/DDBJ whole genome shotgun (WGS) entry which is preliminary data.</text>
</comment>
<accession>A0AA38QB94</accession>
<dbReference type="Proteomes" id="UP001142393">
    <property type="component" value="Unassembled WGS sequence"/>
</dbReference>
<proteinExistence type="predicted"/>
<dbReference type="EMBL" id="JANVFU010000007">
    <property type="protein sequence ID" value="KAJ3744131.1"/>
    <property type="molecule type" value="Genomic_DNA"/>
</dbReference>
<protein>
    <submittedName>
        <fullName evidence="2">Uncharacterized protein</fullName>
    </submittedName>
</protein>
<accession>A0A9W8TX95</accession>
<feature type="compositionally biased region" description="Basic and acidic residues" evidence="1">
    <location>
        <begin position="183"/>
        <end position="200"/>
    </location>
</feature>
<dbReference type="Proteomes" id="UP001163850">
    <property type="component" value="Unassembled WGS sequence"/>
</dbReference>
<name>A0A9W8TX95_9AGAR</name>